<evidence type="ECO:0000313" key="2">
    <source>
        <dbReference type="Proteomes" id="UP001515480"/>
    </source>
</evidence>
<dbReference type="Proteomes" id="UP001515480">
    <property type="component" value="Unassembled WGS sequence"/>
</dbReference>
<protein>
    <submittedName>
        <fullName evidence="1">Uncharacterized protein</fullName>
    </submittedName>
</protein>
<accession>A0AB34IRW5</accession>
<gene>
    <name evidence="1" type="ORF">AB1Y20_010413</name>
</gene>
<comment type="caution">
    <text evidence="1">The sequence shown here is derived from an EMBL/GenBank/DDBJ whole genome shotgun (WGS) entry which is preliminary data.</text>
</comment>
<proteinExistence type="predicted"/>
<dbReference type="AlphaFoldDB" id="A0AB34IRW5"/>
<keyword evidence="2" id="KW-1185">Reference proteome</keyword>
<sequence length="158" mass="17934">MATPSKVGDVYYFGDWKPKQGKIKEEDPDAPPSHYKISNYNVIINDSKQYTWMIRTAVTHPYNVEKMAFFHEASECEAKVEGQHLVIVKQGEQWGISLKLPKTVDLSATPFIAESAKHELFVTMPKIGAKEPPNNITEVKAEWGHPPSYYTPGVRRDD</sequence>
<evidence type="ECO:0000313" key="1">
    <source>
        <dbReference type="EMBL" id="KAL1503998.1"/>
    </source>
</evidence>
<reference evidence="1 2" key="1">
    <citation type="journal article" date="2024" name="Science">
        <title>Giant polyketide synthase enzymes in the biosynthesis of giant marine polyether toxins.</title>
        <authorList>
            <person name="Fallon T.R."/>
            <person name="Shende V.V."/>
            <person name="Wierzbicki I.H."/>
            <person name="Pendleton A.L."/>
            <person name="Watervoot N.F."/>
            <person name="Auber R.P."/>
            <person name="Gonzalez D.J."/>
            <person name="Wisecaver J.H."/>
            <person name="Moore B.S."/>
        </authorList>
    </citation>
    <scope>NUCLEOTIDE SEQUENCE [LARGE SCALE GENOMIC DNA]</scope>
    <source>
        <strain evidence="1 2">12B1</strain>
    </source>
</reference>
<organism evidence="1 2">
    <name type="scientific">Prymnesium parvum</name>
    <name type="common">Toxic golden alga</name>
    <dbReference type="NCBI Taxonomy" id="97485"/>
    <lineage>
        <taxon>Eukaryota</taxon>
        <taxon>Haptista</taxon>
        <taxon>Haptophyta</taxon>
        <taxon>Prymnesiophyceae</taxon>
        <taxon>Prymnesiales</taxon>
        <taxon>Prymnesiaceae</taxon>
        <taxon>Prymnesium</taxon>
    </lineage>
</organism>
<name>A0AB34IRW5_PRYPA</name>
<dbReference type="EMBL" id="JBGBPQ010000020">
    <property type="protein sequence ID" value="KAL1503998.1"/>
    <property type="molecule type" value="Genomic_DNA"/>
</dbReference>